<evidence type="ECO:0000313" key="1">
    <source>
        <dbReference type="EMBL" id="USQ95889.1"/>
    </source>
</evidence>
<name>A0ABY4ZU33_9CAUL</name>
<reference evidence="1 2" key="1">
    <citation type="submission" date="2022-04" db="EMBL/GenBank/DDBJ databases">
        <title>Genome sequence of soybean root-associated Caulobacter segnis RL271.</title>
        <authorList>
            <person name="Longley R."/>
            <person name="Bonito G."/>
            <person name="Trigodet F."/>
            <person name="Crosson S."/>
            <person name="Fiebig A."/>
        </authorList>
    </citation>
    <scope>NUCLEOTIDE SEQUENCE [LARGE SCALE GENOMIC DNA]</scope>
    <source>
        <strain evidence="1 2">RL271</strain>
    </source>
</reference>
<evidence type="ECO:0000313" key="2">
    <source>
        <dbReference type="Proteomes" id="UP001057520"/>
    </source>
</evidence>
<organism evidence="1 2">
    <name type="scientific">Caulobacter segnis</name>
    <dbReference type="NCBI Taxonomy" id="88688"/>
    <lineage>
        <taxon>Bacteria</taxon>
        <taxon>Pseudomonadati</taxon>
        <taxon>Pseudomonadota</taxon>
        <taxon>Alphaproteobacteria</taxon>
        <taxon>Caulobacterales</taxon>
        <taxon>Caulobacteraceae</taxon>
        <taxon>Caulobacter</taxon>
    </lineage>
</organism>
<dbReference type="Proteomes" id="UP001057520">
    <property type="component" value="Chromosome"/>
</dbReference>
<sequence>MHQNTLLNTLLFDVSCSDASSSSLSDLGTDCHIPKLTRTEVYRDLPAALSELFWIDDLNGDVIAWVELAGGQEIDLRWIFDASGCAEMLVLTAKKPVGNEAWQESLLSTVLDALPGAELSIYFRDEHAEKAPISVLYDPLQDGAGWLDIRFRS</sequence>
<proteinExistence type="predicted"/>
<accession>A0ABY4ZU33</accession>
<dbReference type="EMBL" id="CP096040">
    <property type="protein sequence ID" value="USQ95889.1"/>
    <property type="molecule type" value="Genomic_DNA"/>
</dbReference>
<keyword evidence="2" id="KW-1185">Reference proteome</keyword>
<gene>
    <name evidence="1" type="ORF">MZV50_25695</name>
</gene>
<protein>
    <submittedName>
        <fullName evidence="1">Uncharacterized protein</fullName>
    </submittedName>
</protein>